<dbReference type="EMBL" id="JAJEQW010000001">
    <property type="protein sequence ID" value="MCC2240689.1"/>
    <property type="molecule type" value="Genomic_DNA"/>
</dbReference>
<evidence type="ECO:0000313" key="5">
    <source>
        <dbReference type="Proteomes" id="UP001198893"/>
    </source>
</evidence>
<proteinExistence type="predicted"/>
<feature type="transmembrane region" description="Helical" evidence="3">
    <location>
        <begin position="263"/>
        <end position="284"/>
    </location>
</feature>
<evidence type="ECO:0000256" key="2">
    <source>
        <dbReference type="PIRSR" id="PIRSR605754-1"/>
    </source>
</evidence>
<dbReference type="Gene3D" id="2.40.260.10">
    <property type="entry name" value="Sortase"/>
    <property type="match status" value="1"/>
</dbReference>
<evidence type="ECO:0000256" key="3">
    <source>
        <dbReference type="SAM" id="Phobius"/>
    </source>
</evidence>
<dbReference type="AlphaFoldDB" id="A0AAW4W7T8"/>
<organism evidence="4 5">
    <name type="scientific">Roseburia amylophila</name>
    <dbReference type="NCBI Taxonomy" id="2981794"/>
    <lineage>
        <taxon>Bacteria</taxon>
        <taxon>Bacillati</taxon>
        <taxon>Bacillota</taxon>
        <taxon>Clostridia</taxon>
        <taxon>Lachnospirales</taxon>
        <taxon>Lachnospiraceae</taxon>
        <taxon>Roseburia</taxon>
    </lineage>
</organism>
<dbReference type="InterPro" id="IPR023365">
    <property type="entry name" value="Sortase_dom-sf"/>
</dbReference>
<protein>
    <submittedName>
        <fullName evidence="4">Class C sortase</fullName>
    </submittedName>
</protein>
<evidence type="ECO:0000313" key="4">
    <source>
        <dbReference type="EMBL" id="MCC2240689.1"/>
    </source>
</evidence>
<keyword evidence="3" id="KW-0812">Transmembrane</keyword>
<dbReference type="NCBIfam" id="NF033745">
    <property type="entry name" value="class_C_sortase"/>
    <property type="match status" value="1"/>
</dbReference>
<comment type="caution">
    <text evidence="4">The sequence shown here is derived from an EMBL/GenBank/DDBJ whole genome shotgun (WGS) entry which is preliminary data.</text>
</comment>
<gene>
    <name evidence="4" type="ORF">LKD47_00035</name>
</gene>
<keyword evidence="3" id="KW-1133">Transmembrane helix</keyword>
<evidence type="ECO:0000256" key="1">
    <source>
        <dbReference type="ARBA" id="ARBA00022801"/>
    </source>
</evidence>
<dbReference type="InterPro" id="IPR042002">
    <property type="entry name" value="Sortase_C"/>
</dbReference>
<keyword evidence="1" id="KW-0378">Hydrolase</keyword>
<dbReference type="SUPFAM" id="SSF63817">
    <property type="entry name" value="Sortase"/>
    <property type="match status" value="1"/>
</dbReference>
<sequence length="298" mass="33229">MKQKWKQKLPGILLGLVFLVGLGIFAYPTVADQWNKYHQSRAIASYEETVADLDEVDYQKLWEMAEEYNSQIGNNTFDGDAFSQEEQNMRGSKYWSVLNPGDNGIMGYISIPKIEQRLPIYHGTSEAVLQIGAGHMSGTSLPVGGEGKHSVLAAHRGLPSAKLFTDIDQLVEGDKFYVHVLDKVLAYEVDQILPMVEKDDTDTLTEAMKNVEGEDYVTLFTCTPYGVNSHRLLVRGHSVPYNGEDDEKAIANESMLQTVKDYYMLYAILAVAAAILITVLIKIIRDRKVSRGSKEGGK</sequence>
<dbReference type="CDD" id="cd05827">
    <property type="entry name" value="Sortase_C"/>
    <property type="match status" value="1"/>
</dbReference>
<dbReference type="GO" id="GO:0016787">
    <property type="term" value="F:hydrolase activity"/>
    <property type="evidence" value="ECO:0007669"/>
    <property type="project" value="UniProtKB-KW"/>
</dbReference>
<accession>A0AAW4W7T8</accession>
<feature type="active site" description="Acyl-thioester intermediate" evidence="2">
    <location>
        <position position="222"/>
    </location>
</feature>
<reference evidence="4" key="1">
    <citation type="submission" date="2021-10" db="EMBL/GenBank/DDBJ databases">
        <title>Anaerobic single-cell dispensing facilitates the cultivation of human gut bacteria.</title>
        <authorList>
            <person name="Afrizal A."/>
        </authorList>
    </citation>
    <scope>NUCLEOTIDE SEQUENCE</scope>
    <source>
        <strain evidence="4">CLA-AA-H204</strain>
    </source>
</reference>
<dbReference type="Pfam" id="PF04203">
    <property type="entry name" value="Sortase"/>
    <property type="match status" value="1"/>
</dbReference>
<dbReference type="InterPro" id="IPR005754">
    <property type="entry name" value="Sortase"/>
</dbReference>
<dbReference type="Proteomes" id="UP001198893">
    <property type="component" value="Unassembled WGS sequence"/>
</dbReference>
<keyword evidence="3" id="KW-0472">Membrane</keyword>
<dbReference type="NCBIfam" id="TIGR01076">
    <property type="entry name" value="sortase_fam"/>
    <property type="match status" value="1"/>
</dbReference>
<name>A0AAW4W7T8_9FIRM</name>
<dbReference type="RefSeq" id="WP_227709328.1">
    <property type="nucleotide sequence ID" value="NZ_JAJEQW010000001.1"/>
</dbReference>
<feature type="active site" description="Proton donor/acceptor" evidence="2">
    <location>
        <position position="155"/>
    </location>
</feature>